<sequence>MSAPARAEADAPLARAAAGAFRLAGRGRVDHASRVHVTFDGRSVTGLSGDTLASALLAHGIHLMGRSFKYHRPRGLVSAGSEEPNALVMTRRGPGRAEPNTRASMQEIYEGLAAESQNRWPSLGFDAGAVNDHLSPLIAAGFYYKTFMWPRAFWRRIYEPAIRTAAGLGRAPTELDADHYGARYHHCDLLVVGGGPAGLAAALTAARAGASVMIADEHAEMGGALLSTPAAEIDGVPAWDFLAATLAELKRLGAVVLPRTTAIGYFHQNMVGLAERVTDHLATPPEGAPRERLWRVRARRVVLAQGAIERPLVFPGNDRPGVMLAGAAATMLHRFGVLVGRRVAVLAAHDSAWHTAFDLADAGAEVSLIDVRPTVGAALESAAVTRSIAVRLAHTITATHGRLRLCAVDVAPLSGGAGERLPADCLLMSGGWTPSLHLFSHTRGSLVWDAGRETFLPGTTPEACTVAGAAAGAWGLGPALTEGTAAGAAAADAIGLSATASEHFVDHDTPGTGVPTPKLPKGRGKAFVDYQNDVTDKDIRLAVREGMRSIEHVKRYTTNGMATDQGKLSNINALSIAADALATPAPAVGLTTFRPPFTPTTFGALAGHHAGATFEVTRKTPIDPWAETAGAVFEPVSLWRRARYFPQGGETMDEAVARECRATREAVGLFDASTLGKIEVVGPDSAQFLHLMYTNPFMKLAVGRCRYGVLLGEDGFIRDDGVIARIDDTRYHVTTTTGGAPRVLAMMEDYLQTEWPHLKVWLTSTTEAWATIALNGPKAAEVLAPLVEGIDLAAFPHMSAATCRVAGIAARLMRMSFTGERGYEVNVDPRRAAELWDTLLAAGAPHGITPYGTETMHVLRAEKGFIIVGQDTDGTVTPDDAGLGWAIGKQKTDFVGRRSLSRPDMVTPWRRQLVGLLTEDPDLLLEEGAQIVADPSQPVPMRMIGHVTSSYRSATLGRTIALALVEGGRGRQGDTLHASLAEGTAPVRVCSPLFYDPDGTRMTQ</sequence>
<dbReference type="Gene3D" id="3.30.1360.120">
    <property type="entry name" value="Probable tRNA modification gtpase trme, domain 1"/>
    <property type="match status" value="1"/>
</dbReference>
<dbReference type="PIRSF" id="PIRSF037980">
    <property type="entry name" value="SoxA"/>
    <property type="match status" value="1"/>
</dbReference>
<feature type="domain" description="SoxA A3" evidence="6">
    <location>
        <begin position="524"/>
        <end position="607"/>
    </location>
</feature>
<dbReference type="Gene3D" id="3.50.50.60">
    <property type="entry name" value="FAD/NAD(P)-binding domain"/>
    <property type="match status" value="2"/>
</dbReference>
<dbReference type="Gene3D" id="1.10.10.1100">
    <property type="entry name" value="BFD-like [2Fe-2S]-binding domain"/>
    <property type="match status" value="1"/>
</dbReference>
<dbReference type="InterPro" id="IPR029043">
    <property type="entry name" value="GcvT/YgfZ_C"/>
</dbReference>
<name>A0A934IMR9_9HYPH</name>
<dbReference type="RefSeq" id="WP_198881369.1">
    <property type="nucleotide sequence ID" value="NZ_JAEKJA010000005.1"/>
</dbReference>
<dbReference type="InterPro" id="IPR028896">
    <property type="entry name" value="GcvT/YgfZ/DmdA"/>
</dbReference>
<feature type="domain" description="GCVT N-terminal" evidence="3">
    <location>
        <begin position="624"/>
        <end position="891"/>
    </location>
</feature>
<dbReference type="SUPFAM" id="SSF103025">
    <property type="entry name" value="Folate-binding domain"/>
    <property type="match status" value="1"/>
</dbReference>
<evidence type="ECO:0000259" key="3">
    <source>
        <dbReference type="Pfam" id="PF01571"/>
    </source>
</evidence>
<dbReference type="PRINTS" id="PR00368">
    <property type="entry name" value="FADPNR"/>
</dbReference>
<evidence type="ECO:0000256" key="2">
    <source>
        <dbReference type="ARBA" id="ARBA00023002"/>
    </source>
</evidence>
<dbReference type="GO" id="GO:0008115">
    <property type="term" value="F:sarcosine oxidase activity"/>
    <property type="evidence" value="ECO:0007669"/>
    <property type="project" value="InterPro"/>
</dbReference>
<dbReference type="InterPro" id="IPR006277">
    <property type="entry name" value="Sarcosine_oxidase_asu"/>
</dbReference>
<dbReference type="NCBIfam" id="TIGR01372">
    <property type="entry name" value="soxA"/>
    <property type="match status" value="1"/>
</dbReference>
<dbReference type="PRINTS" id="PR00469">
    <property type="entry name" value="PNDRDTASEII"/>
</dbReference>
<dbReference type="InterPro" id="IPR013977">
    <property type="entry name" value="GcvT_C"/>
</dbReference>
<dbReference type="InterPro" id="IPR041854">
    <property type="entry name" value="BFD-like_2Fe2S-bd_dom_sf"/>
</dbReference>
<reference evidence="7" key="1">
    <citation type="submission" date="2020-12" db="EMBL/GenBank/DDBJ databases">
        <title>Bacterial taxonomy.</title>
        <authorList>
            <person name="Pan X."/>
        </authorList>
    </citation>
    <scope>NUCLEOTIDE SEQUENCE</scope>
    <source>
        <strain evidence="7">B2012</strain>
    </source>
</reference>
<dbReference type="Gene3D" id="3.10.20.440">
    <property type="entry name" value="2Fe-2S iron-sulphur cluster binding domain, sarcosine oxidase, alpha subunit, N-terminal domain"/>
    <property type="match status" value="1"/>
</dbReference>
<dbReference type="InterPro" id="IPR041117">
    <property type="entry name" value="SoxA_A3"/>
</dbReference>
<evidence type="ECO:0000313" key="7">
    <source>
        <dbReference type="EMBL" id="MBJ3775475.1"/>
    </source>
</evidence>
<dbReference type="InterPro" id="IPR042204">
    <property type="entry name" value="2Fe-2S-bd_N"/>
</dbReference>
<feature type="domain" description="FAD/NAD(P)-binding" evidence="4">
    <location>
        <begin position="188"/>
        <end position="439"/>
    </location>
</feature>
<dbReference type="AlphaFoldDB" id="A0A934IMR9"/>
<dbReference type="GO" id="GO:0046653">
    <property type="term" value="P:tetrahydrofolate metabolic process"/>
    <property type="evidence" value="ECO:0007669"/>
    <property type="project" value="InterPro"/>
</dbReference>
<evidence type="ECO:0000259" key="5">
    <source>
        <dbReference type="Pfam" id="PF08669"/>
    </source>
</evidence>
<dbReference type="InterPro" id="IPR023753">
    <property type="entry name" value="FAD/NAD-binding_dom"/>
</dbReference>
<dbReference type="PANTHER" id="PTHR43757:SF2">
    <property type="entry name" value="AMINOMETHYLTRANSFERASE, MITOCHONDRIAL"/>
    <property type="match status" value="1"/>
</dbReference>
<protein>
    <submittedName>
        <fullName evidence="7">Sarcosine oxidase subunit alpha family protein</fullName>
    </submittedName>
</protein>
<keyword evidence="8" id="KW-1185">Reference proteome</keyword>
<dbReference type="InterPro" id="IPR036188">
    <property type="entry name" value="FAD/NAD-bd_sf"/>
</dbReference>
<accession>A0A934IMR9</accession>
<dbReference type="Pfam" id="PF08669">
    <property type="entry name" value="GCV_T_C"/>
    <property type="match status" value="1"/>
</dbReference>
<dbReference type="Pfam" id="PF07992">
    <property type="entry name" value="Pyr_redox_2"/>
    <property type="match status" value="1"/>
</dbReference>
<evidence type="ECO:0000256" key="1">
    <source>
        <dbReference type="ARBA" id="ARBA00008609"/>
    </source>
</evidence>
<dbReference type="Pfam" id="PF01571">
    <property type="entry name" value="GCV_T"/>
    <property type="match status" value="1"/>
</dbReference>
<dbReference type="Proteomes" id="UP000609531">
    <property type="component" value="Unassembled WGS sequence"/>
</dbReference>
<dbReference type="InterPro" id="IPR006222">
    <property type="entry name" value="GCVT_N"/>
</dbReference>
<dbReference type="Pfam" id="PF13510">
    <property type="entry name" value="Fer2_4"/>
    <property type="match status" value="1"/>
</dbReference>
<evidence type="ECO:0000259" key="4">
    <source>
        <dbReference type="Pfam" id="PF07992"/>
    </source>
</evidence>
<feature type="domain" description="Aminomethyltransferase C-terminal" evidence="5">
    <location>
        <begin position="911"/>
        <end position="996"/>
    </location>
</feature>
<dbReference type="PANTHER" id="PTHR43757">
    <property type="entry name" value="AMINOMETHYLTRANSFERASE"/>
    <property type="match status" value="1"/>
</dbReference>
<evidence type="ECO:0000313" key="8">
    <source>
        <dbReference type="Proteomes" id="UP000609531"/>
    </source>
</evidence>
<keyword evidence="2" id="KW-0560">Oxidoreductase</keyword>
<comment type="caution">
    <text evidence="7">The sequence shown here is derived from an EMBL/GenBank/DDBJ whole genome shotgun (WGS) entry which is preliminary data.</text>
</comment>
<dbReference type="SUPFAM" id="SSF51905">
    <property type="entry name" value="FAD/NAD(P)-binding domain"/>
    <property type="match status" value="1"/>
</dbReference>
<evidence type="ECO:0000259" key="6">
    <source>
        <dbReference type="Pfam" id="PF17806"/>
    </source>
</evidence>
<organism evidence="7 8">
    <name type="scientific">Acuticoccus mangrovi</name>
    <dbReference type="NCBI Taxonomy" id="2796142"/>
    <lineage>
        <taxon>Bacteria</taxon>
        <taxon>Pseudomonadati</taxon>
        <taxon>Pseudomonadota</taxon>
        <taxon>Alphaproteobacteria</taxon>
        <taxon>Hyphomicrobiales</taxon>
        <taxon>Amorphaceae</taxon>
        <taxon>Acuticoccus</taxon>
    </lineage>
</organism>
<proteinExistence type="inferred from homology"/>
<dbReference type="Pfam" id="PF17806">
    <property type="entry name" value="SO_alpha_A3"/>
    <property type="match status" value="1"/>
</dbReference>
<gene>
    <name evidence="7" type="ORF">JCR33_07245</name>
</gene>
<dbReference type="SUPFAM" id="SSF101790">
    <property type="entry name" value="Aminomethyltransferase beta-barrel domain"/>
    <property type="match status" value="1"/>
</dbReference>
<dbReference type="EMBL" id="JAEKJA010000005">
    <property type="protein sequence ID" value="MBJ3775475.1"/>
    <property type="molecule type" value="Genomic_DNA"/>
</dbReference>
<comment type="similarity">
    <text evidence="1">Belongs to the GcvT family.</text>
</comment>
<dbReference type="InterPro" id="IPR027266">
    <property type="entry name" value="TrmE/GcvT-like"/>
</dbReference>